<evidence type="ECO:0000256" key="5">
    <source>
        <dbReference type="ARBA" id="ARBA00011309"/>
    </source>
</evidence>
<dbReference type="NCBIfam" id="TIGR01941">
    <property type="entry name" value="nqrF"/>
    <property type="match status" value="1"/>
</dbReference>
<keyword evidence="13" id="KW-0479">Metal-binding</keyword>
<dbReference type="InterPro" id="IPR001433">
    <property type="entry name" value="OxRdtase_FAD/NAD-bd"/>
</dbReference>
<dbReference type="Gene3D" id="3.40.50.80">
    <property type="entry name" value="Nucleotide-binding domain of ferredoxin-NADP reductase (FNR) module"/>
    <property type="match status" value="1"/>
</dbReference>
<evidence type="ECO:0000313" key="29">
    <source>
        <dbReference type="EMBL" id="MBF5054760.1"/>
    </source>
</evidence>
<sequence length="405" mass="43575">MTQTLLATGLIVALILALSLLVMTARSALSPAKPVTLTVNGDREVTATTGERLLGALNNAGIAVPSACAGAGTCGQCRLKVTAGGGAALPTEQALLSGAQLRDGQRLACQVVIRGPLSVTVPDDILAAEQWTCEVERATQLAPLIRELVLRVPDDTEFRFRAGAYVQIEAPAYTLKLADLPVEARFEPAWKRLGVKALSARNPAPTHRAYSIASRPQDQGRIVLDIRLALPPPGAGPVPPGIVSSYLFSLKAGDPVAVSGPFGDFFVRDTDREKVFIGGGVGMAPLRAMIHDQIARGGTHRMSFWYGARGLVDLFYREELDALAERHDHFSWTAALSEPAPEDHWQGRTGFIHEVVYEDYLKHHPAPQDCEYYLCGPPLMIEAVLAMLDELGVEPTAILNDEFSA</sequence>
<dbReference type="Gene3D" id="3.10.20.30">
    <property type="match status" value="1"/>
</dbReference>
<feature type="domain" description="FAD-binding FR-type" evidence="28">
    <location>
        <begin position="128"/>
        <end position="268"/>
    </location>
</feature>
<comment type="subcellular location">
    <subcellularLocation>
        <location evidence="3">Cell inner membrane</location>
    </subcellularLocation>
</comment>
<evidence type="ECO:0000256" key="21">
    <source>
        <dbReference type="ARBA" id="ARBA00023075"/>
    </source>
</evidence>
<comment type="subunit">
    <text evidence="5">Composed of six subunits; NqrA, NqrB, NqrC, NqrD, NqrE and NqrF.</text>
</comment>
<dbReference type="CDD" id="cd00207">
    <property type="entry name" value="fer2"/>
    <property type="match status" value="1"/>
</dbReference>
<comment type="function">
    <text evidence="2">NQR complex catalyzes the reduction of ubiquinone-1 to ubiquinol by two successive reactions, coupled with the transport of Na(+) ions from the cytoplasm to the periplasm. The first step is catalyzed by NqrF, which accepts electrons from NADH and reduces ubiquinone-1 to ubisemiquinone by a one-electron transfer pathway.</text>
</comment>
<dbReference type="CDD" id="cd06188">
    <property type="entry name" value="NADH_quinone_reductase"/>
    <property type="match status" value="1"/>
</dbReference>
<keyword evidence="17" id="KW-0411">Iron-sulfur</keyword>
<keyword evidence="16" id="KW-0408">Iron</keyword>
<keyword evidence="22" id="KW-0472">Membrane</keyword>
<dbReference type="PANTHER" id="PTHR43644:SF1">
    <property type="entry name" value="NAD(P)H-FLAVIN REDUCTASE"/>
    <property type="match status" value="1"/>
</dbReference>
<evidence type="ECO:0000256" key="2">
    <source>
        <dbReference type="ARBA" id="ARBA00002972"/>
    </source>
</evidence>
<dbReference type="PRINTS" id="PR00406">
    <property type="entry name" value="CYTB5RDTASE"/>
</dbReference>
<dbReference type="InterPro" id="IPR039261">
    <property type="entry name" value="FNR_nucleotide-bd"/>
</dbReference>
<evidence type="ECO:0000256" key="26">
    <source>
        <dbReference type="ARBA" id="ARBA00048891"/>
    </source>
</evidence>
<proteinExistence type="inferred from homology"/>
<dbReference type="PANTHER" id="PTHR43644">
    <property type="entry name" value="NA(+)-TRANSLOCATING NADH-QUINONE REDUCTASE SUBUNIT"/>
    <property type="match status" value="1"/>
</dbReference>
<evidence type="ECO:0000256" key="11">
    <source>
        <dbReference type="ARBA" id="ARBA00022630"/>
    </source>
</evidence>
<dbReference type="SUPFAM" id="SSF52343">
    <property type="entry name" value="Ferredoxin reductase-like, C-terminal NADP-linked domain"/>
    <property type="match status" value="1"/>
</dbReference>
<reference evidence="29 30" key="1">
    <citation type="submission" date="2012-09" db="EMBL/GenBank/DDBJ databases">
        <title>Genome Sequence of alkane-degrading Bacterium Alcanivorax sp. 521-1.</title>
        <authorList>
            <person name="Lai Q."/>
            <person name="Shao Z."/>
        </authorList>
    </citation>
    <scope>NUCLEOTIDE SEQUENCE [LARGE SCALE GENOMIC DNA]</scope>
    <source>
        <strain evidence="29 30">521-1</strain>
    </source>
</reference>
<dbReference type="Pfam" id="PF00970">
    <property type="entry name" value="FAD_binding_6"/>
    <property type="match status" value="1"/>
</dbReference>
<comment type="similarity">
    <text evidence="4">Belongs to the NqrF family.</text>
</comment>
<comment type="catalytic activity">
    <reaction evidence="26">
        <text>a ubiquinone + n Na(+)(in) + NADH + H(+) = a ubiquinol + n Na(+)(out) + NAD(+)</text>
        <dbReference type="Rhea" id="RHEA:47748"/>
        <dbReference type="Rhea" id="RHEA-COMP:9565"/>
        <dbReference type="Rhea" id="RHEA-COMP:9566"/>
        <dbReference type="ChEBI" id="CHEBI:15378"/>
        <dbReference type="ChEBI" id="CHEBI:16389"/>
        <dbReference type="ChEBI" id="CHEBI:17976"/>
        <dbReference type="ChEBI" id="CHEBI:29101"/>
        <dbReference type="ChEBI" id="CHEBI:57540"/>
        <dbReference type="ChEBI" id="CHEBI:57945"/>
        <dbReference type="EC" id="7.2.1.1"/>
    </reaction>
</comment>
<evidence type="ECO:0000256" key="9">
    <source>
        <dbReference type="ARBA" id="ARBA00022475"/>
    </source>
</evidence>
<keyword evidence="10" id="KW-0997">Cell inner membrane</keyword>
<evidence type="ECO:0000256" key="23">
    <source>
        <dbReference type="ARBA" id="ARBA00023201"/>
    </source>
</evidence>
<evidence type="ECO:0000256" key="13">
    <source>
        <dbReference type="ARBA" id="ARBA00022723"/>
    </source>
</evidence>
<keyword evidence="21" id="KW-0830">Ubiquinone</keyword>
<evidence type="ECO:0000256" key="12">
    <source>
        <dbReference type="ARBA" id="ARBA00022714"/>
    </source>
</evidence>
<keyword evidence="19" id="KW-0915">Sodium</keyword>
<dbReference type="EC" id="7.2.1.1" evidence="6"/>
<dbReference type="Proteomes" id="UP000662703">
    <property type="component" value="Unassembled WGS sequence"/>
</dbReference>
<dbReference type="SUPFAM" id="SSF63380">
    <property type="entry name" value="Riboflavin synthase domain-like"/>
    <property type="match status" value="1"/>
</dbReference>
<dbReference type="Pfam" id="PF00111">
    <property type="entry name" value="Fer2"/>
    <property type="match status" value="1"/>
</dbReference>
<evidence type="ECO:0000313" key="30">
    <source>
        <dbReference type="Proteomes" id="UP000662703"/>
    </source>
</evidence>
<keyword evidence="9" id="KW-1003">Cell membrane</keyword>
<dbReference type="EMBL" id="ARXX01000001">
    <property type="protein sequence ID" value="MBF5054760.1"/>
    <property type="molecule type" value="Genomic_DNA"/>
</dbReference>
<dbReference type="InterPro" id="IPR017927">
    <property type="entry name" value="FAD-bd_FR_type"/>
</dbReference>
<keyword evidence="18" id="KW-0520">NAD</keyword>
<dbReference type="InterPro" id="IPR008333">
    <property type="entry name" value="Cbr1-like_FAD-bd_dom"/>
</dbReference>
<dbReference type="InterPro" id="IPR010205">
    <property type="entry name" value="NqrF"/>
</dbReference>
<keyword evidence="23" id="KW-0739">Sodium transport</keyword>
<organism evidence="29 30">
    <name type="scientific">Alloalcanivorax profundimaris</name>
    <dbReference type="NCBI Taxonomy" id="2735259"/>
    <lineage>
        <taxon>Bacteria</taxon>
        <taxon>Pseudomonadati</taxon>
        <taxon>Pseudomonadota</taxon>
        <taxon>Gammaproteobacteria</taxon>
        <taxon>Oceanospirillales</taxon>
        <taxon>Alcanivoracaceae</taxon>
        <taxon>Alloalcanivorax</taxon>
    </lineage>
</organism>
<keyword evidence="30" id="KW-1185">Reference proteome</keyword>
<dbReference type="InterPro" id="IPR012675">
    <property type="entry name" value="Beta-grasp_dom_sf"/>
</dbReference>
<dbReference type="InterPro" id="IPR001709">
    <property type="entry name" value="Flavoprot_Pyr_Nucl_cyt_Rdtase"/>
</dbReference>
<evidence type="ECO:0000256" key="18">
    <source>
        <dbReference type="ARBA" id="ARBA00023027"/>
    </source>
</evidence>
<evidence type="ECO:0000256" key="1">
    <source>
        <dbReference type="ARBA" id="ARBA00001974"/>
    </source>
</evidence>
<keyword evidence="11" id="KW-0285">Flavoprotein</keyword>
<evidence type="ECO:0000256" key="25">
    <source>
        <dbReference type="ARBA" id="ARBA00030787"/>
    </source>
</evidence>
<keyword evidence="14" id="KW-0274">FAD</keyword>
<dbReference type="InterPro" id="IPR036010">
    <property type="entry name" value="2Fe-2S_ferredoxin-like_sf"/>
</dbReference>
<keyword evidence="15" id="KW-1278">Translocase</keyword>
<evidence type="ECO:0000259" key="28">
    <source>
        <dbReference type="PROSITE" id="PS51384"/>
    </source>
</evidence>
<evidence type="ECO:0000256" key="8">
    <source>
        <dbReference type="ARBA" id="ARBA00022448"/>
    </source>
</evidence>
<comment type="cofactor">
    <cofactor evidence="1">
        <name>FAD</name>
        <dbReference type="ChEBI" id="CHEBI:57692"/>
    </cofactor>
</comment>
<evidence type="ECO:0000256" key="10">
    <source>
        <dbReference type="ARBA" id="ARBA00022519"/>
    </source>
</evidence>
<evidence type="ECO:0000256" key="24">
    <source>
        <dbReference type="ARBA" id="ARBA00030032"/>
    </source>
</evidence>
<evidence type="ECO:0000256" key="3">
    <source>
        <dbReference type="ARBA" id="ARBA00004533"/>
    </source>
</evidence>
<keyword evidence="20" id="KW-0406">Ion transport</keyword>
<keyword evidence="12" id="KW-0001">2Fe-2S</keyword>
<dbReference type="PRINTS" id="PR00371">
    <property type="entry name" value="FPNCR"/>
</dbReference>
<evidence type="ECO:0000256" key="6">
    <source>
        <dbReference type="ARBA" id="ARBA00013099"/>
    </source>
</evidence>
<dbReference type="PROSITE" id="PS51384">
    <property type="entry name" value="FAD_FR"/>
    <property type="match status" value="1"/>
</dbReference>
<evidence type="ECO:0000256" key="22">
    <source>
        <dbReference type="ARBA" id="ARBA00023136"/>
    </source>
</evidence>
<evidence type="ECO:0000259" key="27">
    <source>
        <dbReference type="PROSITE" id="PS51085"/>
    </source>
</evidence>
<evidence type="ECO:0000256" key="14">
    <source>
        <dbReference type="ARBA" id="ARBA00022827"/>
    </source>
</evidence>
<dbReference type="RefSeq" id="WP_194863742.1">
    <property type="nucleotide sequence ID" value="NZ_ARXX01000001.1"/>
</dbReference>
<dbReference type="Pfam" id="PF00175">
    <property type="entry name" value="NAD_binding_1"/>
    <property type="match status" value="1"/>
</dbReference>
<evidence type="ECO:0000256" key="17">
    <source>
        <dbReference type="ARBA" id="ARBA00023014"/>
    </source>
</evidence>
<dbReference type="InterPro" id="IPR017938">
    <property type="entry name" value="Riboflavin_synthase-like_b-brl"/>
</dbReference>
<accession>A0ABS0ANB3</accession>
<feature type="domain" description="2Fe-2S ferredoxin-type" evidence="27">
    <location>
        <begin position="33"/>
        <end position="125"/>
    </location>
</feature>
<name>A0ABS0ANB3_9GAMM</name>
<evidence type="ECO:0000256" key="15">
    <source>
        <dbReference type="ARBA" id="ARBA00022967"/>
    </source>
</evidence>
<comment type="caution">
    <text evidence="29">The sequence shown here is derived from an EMBL/GenBank/DDBJ whole genome shotgun (WGS) entry which is preliminary data.</text>
</comment>
<keyword evidence="8" id="KW-0813">Transport</keyword>
<dbReference type="Gene3D" id="2.40.30.10">
    <property type="entry name" value="Translation factors"/>
    <property type="match status" value="1"/>
</dbReference>
<evidence type="ECO:0000256" key="7">
    <source>
        <dbReference type="ARBA" id="ARBA00019729"/>
    </source>
</evidence>
<evidence type="ECO:0000256" key="20">
    <source>
        <dbReference type="ARBA" id="ARBA00023065"/>
    </source>
</evidence>
<evidence type="ECO:0000256" key="4">
    <source>
        <dbReference type="ARBA" id="ARBA00005570"/>
    </source>
</evidence>
<dbReference type="SUPFAM" id="SSF54292">
    <property type="entry name" value="2Fe-2S ferredoxin-like"/>
    <property type="match status" value="1"/>
</dbReference>
<dbReference type="PROSITE" id="PS51085">
    <property type="entry name" value="2FE2S_FER_2"/>
    <property type="match status" value="1"/>
</dbReference>
<protein>
    <recommendedName>
        <fullName evidence="7">Na(+)-translocating NADH-quinone reductase subunit F</fullName>
        <ecNumber evidence="6">7.2.1.1</ecNumber>
    </recommendedName>
    <alternativeName>
        <fullName evidence="25">NQR complex subunit F</fullName>
    </alternativeName>
    <alternativeName>
        <fullName evidence="24">NQR-1 subunit F</fullName>
    </alternativeName>
</protein>
<gene>
    <name evidence="29" type="ORF">Y5W_00054</name>
</gene>
<dbReference type="InterPro" id="IPR001041">
    <property type="entry name" value="2Fe-2S_ferredoxin-type"/>
</dbReference>
<evidence type="ECO:0000256" key="19">
    <source>
        <dbReference type="ARBA" id="ARBA00023053"/>
    </source>
</evidence>
<evidence type="ECO:0000256" key="16">
    <source>
        <dbReference type="ARBA" id="ARBA00023004"/>
    </source>
</evidence>